<proteinExistence type="predicted"/>
<dbReference type="Proteomes" id="UP001152795">
    <property type="component" value="Unassembled WGS sequence"/>
</dbReference>
<name>A0A7D9KH56_PARCT</name>
<sequence>LAVSIGANVLGILLAIAGITYSAAVWVALNQACFTVGDVCTCINAVYVNSESVI</sequence>
<protein>
    <submittedName>
        <fullName evidence="1">Uncharacterized protein</fullName>
    </submittedName>
</protein>
<comment type="caution">
    <text evidence="1">The sequence shown here is derived from an EMBL/GenBank/DDBJ whole genome shotgun (WGS) entry which is preliminary data.</text>
</comment>
<feature type="non-terminal residue" evidence="1">
    <location>
        <position position="1"/>
    </location>
</feature>
<evidence type="ECO:0000313" key="1">
    <source>
        <dbReference type="EMBL" id="CAB4045147.1"/>
    </source>
</evidence>
<feature type="non-terminal residue" evidence="1">
    <location>
        <position position="54"/>
    </location>
</feature>
<reference evidence="1" key="1">
    <citation type="submission" date="2020-04" db="EMBL/GenBank/DDBJ databases">
        <authorList>
            <person name="Alioto T."/>
            <person name="Alioto T."/>
            <person name="Gomez Garrido J."/>
        </authorList>
    </citation>
    <scope>NUCLEOTIDE SEQUENCE</scope>
    <source>
        <strain evidence="1">A484AB</strain>
    </source>
</reference>
<gene>
    <name evidence="1" type="ORF">PACLA_8A078854</name>
</gene>
<dbReference type="EMBL" id="CACRXK020037827">
    <property type="protein sequence ID" value="CAB4045147.1"/>
    <property type="molecule type" value="Genomic_DNA"/>
</dbReference>
<keyword evidence="2" id="KW-1185">Reference proteome</keyword>
<organism evidence="1 2">
    <name type="scientific">Paramuricea clavata</name>
    <name type="common">Red gorgonian</name>
    <name type="synonym">Violescent sea-whip</name>
    <dbReference type="NCBI Taxonomy" id="317549"/>
    <lineage>
        <taxon>Eukaryota</taxon>
        <taxon>Metazoa</taxon>
        <taxon>Cnidaria</taxon>
        <taxon>Anthozoa</taxon>
        <taxon>Octocorallia</taxon>
        <taxon>Malacalcyonacea</taxon>
        <taxon>Plexauridae</taxon>
        <taxon>Paramuricea</taxon>
    </lineage>
</organism>
<evidence type="ECO:0000313" key="2">
    <source>
        <dbReference type="Proteomes" id="UP001152795"/>
    </source>
</evidence>
<dbReference type="AlphaFoldDB" id="A0A7D9KH56"/>
<accession>A0A7D9KH56</accession>